<dbReference type="PANTHER" id="PTHR31840:SF1">
    <property type="entry name" value="COILED-COIL DOMAIN-CONTAINING PROTEIN 97"/>
    <property type="match status" value="1"/>
</dbReference>
<feature type="region of interest" description="Disordered" evidence="1">
    <location>
        <begin position="235"/>
        <end position="306"/>
    </location>
</feature>
<dbReference type="PANTHER" id="PTHR31840">
    <property type="entry name" value="COILED-COIL DOMAIN-CONTAINING PROTEIN 97"/>
    <property type="match status" value="1"/>
</dbReference>
<dbReference type="InterPro" id="IPR040233">
    <property type="entry name" value="CCD97-like_C"/>
</dbReference>
<dbReference type="AlphaFoldDB" id="A0AAX4JNT5"/>
<dbReference type="Proteomes" id="UP001355207">
    <property type="component" value="Chromosome 2"/>
</dbReference>
<dbReference type="InterPro" id="IPR018613">
    <property type="entry name" value="Ccdc97-like"/>
</dbReference>
<feature type="compositionally biased region" description="Polar residues" evidence="1">
    <location>
        <begin position="295"/>
        <end position="306"/>
    </location>
</feature>
<feature type="compositionally biased region" description="Basic and acidic residues" evidence="1">
    <location>
        <begin position="270"/>
        <end position="288"/>
    </location>
</feature>
<feature type="domain" description="CCD97-like C-terminal" evidence="2">
    <location>
        <begin position="74"/>
        <end position="260"/>
    </location>
</feature>
<proteinExistence type="predicted"/>
<keyword evidence="4" id="KW-1185">Reference proteome</keyword>
<feature type="region of interest" description="Disordered" evidence="1">
    <location>
        <begin position="169"/>
        <end position="200"/>
    </location>
</feature>
<gene>
    <name evidence="3" type="ORF">L201_001916</name>
</gene>
<dbReference type="EMBL" id="CP144099">
    <property type="protein sequence ID" value="WWC87032.1"/>
    <property type="molecule type" value="Genomic_DNA"/>
</dbReference>
<reference evidence="3 4" key="1">
    <citation type="submission" date="2024-01" db="EMBL/GenBank/DDBJ databases">
        <title>Comparative genomics of Cryptococcus and Kwoniella reveals pathogenesis evolution and contrasting modes of karyotype evolution via chromosome fusion or intercentromeric recombination.</title>
        <authorList>
            <person name="Coelho M.A."/>
            <person name="David-Palma M."/>
            <person name="Shea T."/>
            <person name="Bowers K."/>
            <person name="McGinley-Smith S."/>
            <person name="Mohammad A.W."/>
            <person name="Gnirke A."/>
            <person name="Yurkov A.M."/>
            <person name="Nowrousian M."/>
            <person name="Sun S."/>
            <person name="Cuomo C.A."/>
            <person name="Heitman J."/>
        </authorList>
    </citation>
    <scope>NUCLEOTIDE SEQUENCE [LARGE SCALE GENOMIC DNA]</scope>
    <source>
        <strain evidence="3 4">CBS 6074</strain>
    </source>
</reference>
<evidence type="ECO:0000256" key="1">
    <source>
        <dbReference type="SAM" id="MobiDB-lite"/>
    </source>
</evidence>
<protein>
    <recommendedName>
        <fullName evidence="2">CCD97-like C-terminal domain-containing protein</fullName>
    </recommendedName>
</protein>
<feature type="compositionally biased region" description="Basic and acidic residues" evidence="1">
    <location>
        <begin position="240"/>
        <end position="255"/>
    </location>
</feature>
<dbReference type="GeneID" id="91092588"/>
<feature type="compositionally biased region" description="Acidic residues" evidence="1">
    <location>
        <begin position="174"/>
        <end position="187"/>
    </location>
</feature>
<evidence type="ECO:0000313" key="3">
    <source>
        <dbReference type="EMBL" id="WWC87032.1"/>
    </source>
</evidence>
<accession>A0AAX4JNT5</accession>
<evidence type="ECO:0000259" key="2">
    <source>
        <dbReference type="Pfam" id="PF09747"/>
    </source>
</evidence>
<feature type="compositionally biased region" description="Polar residues" evidence="1">
    <location>
        <begin position="191"/>
        <end position="200"/>
    </location>
</feature>
<evidence type="ECO:0000313" key="4">
    <source>
        <dbReference type="Proteomes" id="UP001355207"/>
    </source>
</evidence>
<name>A0AAX4JNT5_9TREE</name>
<dbReference type="RefSeq" id="XP_066073795.1">
    <property type="nucleotide sequence ID" value="XM_066217698.1"/>
</dbReference>
<dbReference type="Pfam" id="PF09747">
    <property type="entry name" value="CCD97-like_C"/>
    <property type="match status" value="1"/>
</dbReference>
<organism evidence="3 4">
    <name type="scientific">Kwoniella dendrophila CBS 6074</name>
    <dbReference type="NCBI Taxonomy" id="1295534"/>
    <lineage>
        <taxon>Eukaryota</taxon>
        <taxon>Fungi</taxon>
        <taxon>Dikarya</taxon>
        <taxon>Basidiomycota</taxon>
        <taxon>Agaricomycotina</taxon>
        <taxon>Tremellomycetes</taxon>
        <taxon>Tremellales</taxon>
        <taxon>Cryptococcaceae</taxon>
        <taxon>Kwoniella</taxon>
    </lineage>
</organism>
<sequence>MSQYPLSSDQVHSILSYLDLPQSDVLPKPPILFLKEHISKLPFEYLVYFSYLTPKELGDSIPIIKQRRLLYATSIPKPEILSLYQGRLRWPLLWERLGGDPNFLFNNDDEKNSKNAIEEEEWVSNEFMNDIDKNKSQQVKKLGGFLRILEEERESEQIRLAKMKERNLDSKGEEFDDESDEDDDEEENHLHTQQYQNVNTQRVEIAEDQEEVERIFEKRLLEIFLDGMDTIDYTQIDFNEPPRGDPIAVRDAEDRYFDDEEPSKTPNGHDQGRGKELSIAETRLKQVENGDLGEQQRQNGQGEYDY</sequence>